<protein>
    <submittedName>
        <fullName evidence="3">Helix-turn-helix domain-containing protein</fullName>
    </submittedName>
</protein>
<dbReference type="AlphaFoldDB" id="A0A967BAM6"/>
<organism evidence="3 4">
    <name type="scientific">Acetobacter estunensis</name>
    <dbReference type="NCBI Taxonomy" id="104097"/>
    <lineage>
        <taxon>Bacteria</taxon>
        <taxon>Pseudomonadati</taxon>
        <taxon>Pseudomonadota</taxon>
        <taxon>Alphaproteobacteria</taxon>
        <taxon>Acetobacterales</taxon>
        <taxon>Acetobacteraceae</taxon>
        <taxon>Acetobacter</taxon>
    </lineage>
</organism>
<dbReference type="InterPro" id="IPR001387">
    <property type="entry name" value="Cro/C1-type_HTH"/>
</dbReference>
<dbReference type="CDD" id="cd00093">
    <property type="entry name" value="HTH_XRE"/>
    <property type="match status" value="1"/>
</dbReference>
<dbReference type="Proteomes" id="UP000597459">
    <property type="component" value="Unassembled WGS sequence"/>
</dbReference>
<gene>
    <name evidence="3" type="ORF">GOB87_16035</name>
</gene>
<dbReference type="SUPFAM" id="SSF47413">
    <property type="entry name" value="lambda repressor-like DNA-binding domains"/>
    <property type="match status" value="1"/>
</dbReference>
<name>A0A967BAM6_9PROT</name>
<dbReference type="SMART" id="SM00530">
    <property type="entry name" value="HTH_XRE"/>
    <property type="match status" value="1"/>
</dbReference>
<dbReference type="GO" id="GO:0003677">
    <property type="term" value="F:DNA binding"/>
    <property type="evidence" value="ECO:0007669"/>
    <property type="project" value="UniProtKB-KW"/>
</dbReference>
<feature type="domain" description="HTH cro/C1-type" evidence="2">
    <location>
        <begin position="31"/>
        <end position="85"/>
    </location>
</feature>
<keyword evidence="1" id="KW-0238">DNA-binding</keyword>
<evidence type="ECO:0000256" key="1">
    <source>
        <dbReference type="ARBA" id="ARBA00023125"/>
    </source>
</evidence>
<dbReference type="Pfam" id="PF01381">
    <property type="entry name" value="HTH_3"/>
    <property type="match status" value="1"/>
</dbReference>
<evidence type="ECO:0000313" key="4">
    <source>
        <dbReference type="Proteomes" id="UP000597459"/>
    </source>
</evidence>
<comment type="caution">
    <text evidence="3">The sequence shown here is derived from an EMBL/GenBank/DDBJ whole genome shotgun (WGS) entry which is preliminary data.</text>
</comment>
<evidence type="ECO:0000313" key="3">
    <source>
        <dbReference type="EMBL" id="NHO55414.1"/>
    </source>
</evidence>
<proteinExistence type="predicted"/>
<evidence type="ECO:0000259" key="2">
    <source>
        <dbReference type="PROSITE" id="PS50943"/>
    </source>
</evidence>
<reference evidence="3" key="1">
    <citation type="submission" date="2019-11" db="EMBL/GenBank/DDBJ databases">
        <title>Description of new Acetobacter species.</title>
        <authorList>
            <person name="Cleenwerck I."/>
            <person name="Sombolestani A.S."/>
        </authorList>
    </citation>
    <scope>NUCLEOTIDE SEQUENCE</scope>
    <source>
        <strain evidence="3">LMG 1626</strain>
    </source>
</reference>
<sequence length="113" mass="12296">MTSLQKHQTKVILQETEGRNTTPAMELAKKIGALRKTSGMSQEQLALALGLSRSAIAAMETGRTSSARKHIPMLARIFQVPSELFVSGMVEKEVSMTLSTDEVDLIGLQLVLL</sequence>
<keyword evidence="4" id="KW-1185">Reference proteome</keyword>
<dbReference type="EMBL" id="WOTH01000079">
    <property type="protein sequence ID" value="NHO55414.1"/>
    <property type="molecule type" value="Genomic_DNA"/>
</dbReference>
<dbReference type="PANTHER" id="PTHR46558">
    <property type="entry name" value="TRACRIPTIONAL REGULATORY PROTEIN-RELATED-RELATED"/>
    <property type="match status" value="1"/>
</dbReference>
<dbReference type="Gene3D" id="1.10.260.40">
    <property type="entry name" value="lambda repressor-like DNA-binding domains"/>
    <property type="match status" value="1"/>
</dbReference>
<dbReference type="PANTHER" id="PTHR46558:SF4">
    <property type="entry name" value="DNA-BIDING PHAGE PROTEIN"/>
    <property type="match status" value="1"/>
</dbReference>
<dbReference type="InterPro" id="IPR010982">
    <property type="entry name" value="Lambda_DNA-bd_dom_sf"/>
</dbReference>
<accession>A0A967BAM6</accession>
<dbReference type="PROSITE" id="PS50943">
    <property type="entry name" value="HTH_CROC1"/>
    <property type="match status" value="1"/>
</dbReference>